<evidence type="ECO:0000313" key="3">
    <source>
        <dbReference type="RefSeq" id="XP_020669024.2"/>
    </source>
</evidence>
<reference evidence="3" key="1">
    <citation type="submission" date="2025-08" db="UniProtKB">
        <authorList>
            <consortium name="RefSeq"/>
        </authorList>
    </citation>
    <scope>IDENTIFICATION</scope>
</reference>
<organism evidence="2 3">
    <name type="scientific">Pogona vitticeps</name>
    <name type="common">central bearded dragon</name>
    <dbReference type="NCBI Taxonomy" id="103695"/>
    <lineage>
        <taxon>Eukaryota</taxon>
        <taxon>Metazoa</taxon>
        <taxon>Chordata</taxon>
        <taxon>Craniata</taxon>
        <taxon>Vertebrata</taxon>
        <taxon>Euteleostomi</taxon>
        <taxon>Lepidosauria</taxon>
        <taxon>Squamata</taxon>
        <taxon>Bifurcata</taxon>
        <taxon>Unidentata</taxon>
        <taxon>Episquamata</taxon>
        <taxon>Toxicofera</taxon>
        <taxon>Iguania</taxon>
        <taxon>Acrodonta</taxon>
        <taxon>Agamidae</taxon>
        <taxon>Amphibolurinae</taxon>
        <taxon>Pogona</taxon>
    </lineage>
</organism>
<dbReference type="InParanoid" id="A0A6J0VEC5"/>
<proteinExistence type="predicted"/>
<keyword evidence="2" id="KW-1185">Reference proteome</keyword>
<dbReference type="PANTHER" id="PTHR16078">
    <property type="entry name" value="COILED-COIL DOMAIN-CONTAINING PROTEIN 87"/>
    <property type="match status" value="1"/>
</dbReference>
<dbReference type="Proteomes" id="UP001652642">
    <property type="component" value="Chromosome 15"/>
</dbReference>
<dbReference type="InterPro" id="IPR037383">
    <property type="entry name" value="CCDC87"/>
</dbReference>
<feature type="region of interest" description="Disordered" evidence="1">
    <location>
        <begin position="292"/>
        <end position="315"/>
    </location>
</feature>
<evidence type="ECO:0000313" key="2">
    <source>
        <dbReference type="Proteomes" id="UP001652642"/>
    </source>
</evidence>
<name>A0A6J0VEC5_9SAUR</name>
<gene>
    <name evidence="3" type="primary">CCDC87</name>
</gene>
<dbReference type="CTD" id="55231"/>
<dbReference type="AlphaFoldDB" id="A0A6J0VEC5"/>
<sequence>MASLPRRGLYPLEDTEGARQEVRGQFQRVLAPLAFFPAAYTRLRSSFRKELPLPDAAPAEKPVPVPISLAALLQLVQRRLELGPSWAHLPSRPQAAFRGIILAEVRHIFKDLQRSLHDQAFGAQTNRELYQHLVAYIGLVSQHLFLHYLCLLEHRSKMGVFTDCANLTRFSAQLTLDCSAFLNVAAVRHRLVMEMKTARSRRPESARRDLVPLAQVPKETLGCRLGFTISHFIRLTKPFVPTARKKVAEEVKELENLPSLDMNKVKQLNLPTAKEISFLKKMTCAAVRVPCPSSSREKMKPQRIKRTTSGLKRSQSLPNMRAGRLLADELGIHIRPRRLSPDLPCHYADSAEDWELRGSERLDEDLQRLVQGCIVKSSPGQGKQNDDLELPPLIKALTRRKANELHEEHLQTTLSALQREEYVERERRNTIIAAPASHPQAATINVQVHDRMVVKAADLQVSDRVFLEAVVLEKCPPIYNHLLGEINDATLKSLDANLSTGEEVREMYKELMNTISEDHLKFDAGPLIESPAVDIDLSGCFASSTLTRRKNEQVINDELSKILPAGPYSPEEVVDTPQTPNLPFKKKSSKKEYASWLKWWKKTFNTDDYLTYIATKESDYLAVIFHLYNFVGEEEEEEKMQQAAVDEAEVRAQEKAKRAAIKEALGLPRQEDKIESGHSEGIAMERVSTPDAAEDVRLWQGGLGTLGDSDHKPEDLRALQRRLERLWVVLHFSERERMDMAIKYSSHPYYLLLPDMLQAWEEAARSIQDRELLLAELEKFELTASDPNRLFSLEPQAYARRMQEGATRNRLRSELAQYDSELYVILTHIREAFNDTVTFKGRPYLKKMEWDTVEMLYWLQQERRASAMSTAVYRGSPGRKLPPLG</sequence>
<dbReference type="KEGG" id="pvt:110089962"/>
<dbReference type="Gene3D" id="1.20.58.1520">
    <property type="match status" value="1"/>
</dbReference>
<dbReference type="GeneID" id="110089962"/>
<evidence type="ECO:0000256" key="1">
    <source>
        <dbReference type="SAM" id="MobiDB-lite"/>
    </source>
</evidence>
<protein>
    <submittedName>
        <fullName evidence="3">Coiled-coil domain-containing protein 87</fullName>
    </submittedName>
</protein>
<accession>A0A6J0VEC5</accession>
<dbReference type="OrthoDB" id="67750at2759"/>
<dbReference type="PANTHER" id="PTHR16078:SF1">
    <property type="entry name" value="COILED-COIL DOMAIN-CONTAINING PROTEIN 87"/>
    <property type="match status" value="1"/>
</dbReference>
<dbReference type="RefSeq" id="XP_020669024.2">
    <property type="nucleotide sequence ID" value="XM_020813365.2"/>
</dbReference>